<protein>
    <recommendedName>
        <fullName evidence="1">Nucleoside phosphorylase domain-containing protein</fullName>
    </recommendedName>
</protein>
<sequence>MIVAIGSLQRAAIGIIRSGDYSPIDAPEDFIAFRPESDNLPVVVLGGSGTERAARATKWAIDEFSPDAIISFGFCGATKDHARSGDIVIAARVMDLPGTPFEWSIVDDTNSFGPDRTMLLAARTAVEVSGLDFHHGTIVTVSKVATTPGTKRWLGEAINATAADTEAHAIADVASKAGIPWGVVASVLDDRDFDAPAIIDRVGSGPNERGYAAYIKYVTNNPQDLPSLMRLGKASTRAGASLTTFMSGFMEAYSAITTAAETTETE</sequence>
<dbReference type="PANTHER" id="PTHR46832">
    <property type="entry name" value="5'-METHYLTHIOADENOSINE/S-ADENOSYLHOMOCYSTEINE NUCLEOSIDASE"/>
    <property type="match status" value="1"/>
</dbReference>
<reference evidence="4 5" key="1">
    <citation type="submission" date="2019-11" db="EMBL/GenBank/DDBJ databases">
        <authorList>
            <person name="Cho J.-C."/>
        </authorList>
    </citation>
    <scope>NUCLEOTIDE SEQUENCE [LARGE SCALE GENOMIC DNA]</scope>
    <source>
        <strain evidence="3 4">JH1073</strain>
        <strain evidence="2 5">JH702</strain>
    </source>
</reference>
<dbReference type="Proteomes" id="UP001321249">
    <property type="component" value="Unassembled WGS sequence"/>
</dbReference>
<gene>
    <name evidence="2" type="ORF">GKO46_11140</name>
    <name evidence="3" type="ORF">GKO48_10400</name>
</gene>
<keyword evidence="4" id="KW-1185">Reference proteome</keyword>
<dbReference type="InterPro" id="IPR000845">
    <property type="entry name" value="Nucleoside_phosphorylase_d"/>
</dbReference>
<evidence type="ECO:0000259" key="1">
    <source>
        <dbReference type="Pfam" id="PF01048"/>
    </source>
</evidence>
<dbReference type="PANTHER" id="PTHR46832:SF1">
    <property type="entry name" value="5'-METHYLTHIOADENOSINE_S-ADENOSYLHOMOCYSTEINE NUCLEOSIDASE"/>
    <property type="match status" value="1"/>
</dbReference>
<dbReference type="GO" id="GO:0009116">
    <property type="term" value="P:nucleoside metabolic process"/>
    <property type="evidence" value="ECO:0007669"/>
    <property type="project" value="InterPro"/>
</dbReference>
<dbReference type="EMBL" id="WMBE01000003">
    <property type="protein sequence ID" value="MDG0867621.1"/>
    <property type="molecule type" value="Genomic_DNA"/>
</dbReference>
<dbReference type="Pfam" id="PF01048">
    <property type="entry name" value="PNP_UDP_1"/>
    <property type="match status" value="1"/>
</dbReference>
<dbReference type="Proteomes" id="UP001219901">
    <property type="component" value="Chromosome"/>
</dbReference>
<evidence type="ECO:0000313" key="5">
    <source>
        <dbReference type="Proteomes" id="UP001321249"/>
    </source>
</evidence>
<dbReference type="AlphaFoldDB" id="A0AAJ6CVH7"/>
<dbReference type="GO" id="GO:0019284">
    <property type="term" value="P:L-methionine salvage from S-adenosylmethionine"/>
    <property type="evidence" value="ECO:0007669"/>
    <property type="project" value="TreeGrafter"/>
</dbReference>
<dbReference type="GO" id="GO:0008930">
    <property type="term" value="F:methylthioadenosine nucleosidase activity"/>
    <property type="evidence" value="ECO:0007669"/>
    <property type="project" value="TreeGrafter"/>
</dbReference>
<dbReference type="SUPFAM" id="SSF53167">
    <property type="entry name" value="Purine and uridine phosphorylases"/>
    <property type="match status" value="1"/>
</dbReference>
<dbReference type="GO" id="GO:0008782">
    <property type="term" value="F:adenosylhomocysteine nucleosidase activity"/>
    <property type="evidence" value="ECO:0007669"/>
    <property type="project" value="TreeGrafter"/>
</dbReference>
<dbReference type="InterPro" id="IPR035994">
    <property type="entry name" value="Nucleoside_phosphorylase_sf"/>
</dbReference>
<dbReference type="Gene3D" id="3.40.50.1580">
    <property type="entry name" value="Nucleoside phosphorylase domain"/>
    <property type="match status" value="1"/>
</dbReference>
<dbReference type="RefSeq" id="WP_342826154.1">
    <property type="nucleotide sequence ID" value="NZ_CP046146.1"/>
</dbReference>
<reference evidence="4" key="3">
    <citation type="submission" date="2023-06" db="EMBL/GenBank/DDBJ databases">
        <title>Pangenomics reveal diversification of enzyme families and niche specialization in globally abundant SAR202 bacteria.</title>
        <authorList>
            <person name="Saw J.H.W."/>
        </authorList>
    </citation>
    <scope>NUCLEOTIDE SEQUENCE [LARGE SCALE GENOMIC DNA]</scope>
    <source>
        <strain evidence="4">JH1073</strain>
    </source>
</reference>
<dbReference type="GO" id="GO:0005829">
    <property type="term" value="C:cytosol"/>
    <property type="evidence" value="ECO:0007669"/>
    <property type="project" value="TreeGrafter"/>
</dbReference>
<feature type="domain" description="Nucleoside phosphorylase" evidence="1">
    <location>
        <begin position="41"/>
        <end position="193"/>
    </location>
</feature>
<dbReference type="EMBL" id="CP046147">
    <property type="protein sequence ID" value="WFG40010.1"/>
    <property type="molecule type" value="Genomic_DNA"/>
</dbReference>
<organism evidence="3 4">
    <name type="scientific">Candidatus Lucifugimonas marina</name>
    <dbReference type="NCBI Taxonomy" id="3038979"/>
    <lineage>
        <taxon>Bacteria</taxon>
        <taxon>Bacillati</taxon>
        <taxon>Chloroflexota</taxon>
        <taxon>Dehalococcoidia</taxon>
        <taxon>SAR202 cluster</taxon>
        <taxon>Candidatus Lucifugimonadales</taxon>
        <taxon>Candidatus Lucifugimonadaceae</taxon>
        <taxon>Candidatus Lucifugimonas</taxon>
    </lineage>
</organism>
<reference evidence="3" key="2">
    <citation type="journal article" date="2023" name="Nat. Commun.">
        <title>Cultivation of marine bacteria of the SAR202 clade.</title>
        <authorList>
            <person name="Lim Y."/>
            <person name="Seo J.H."/>
            <person name="Giovannoni S.J."/>
            <person name="Kang I."/>
            <person name="Cho J.C."/>
        </authorList>
    </citation>
    <scope>NUCLEOTIDE SEQUENCE</scope>
    <source>
        <strain evidence="3">JH1073</strain>
    </source>
</reference>
<name>A0AAJ6CVH7_9CHLR</name>
<evidence type="ECO:0000313" key="3">
    <source>
        <dbReference type="EMBL" id="WFG40010.1"/>
    </source>
</evidence>
<evidence type="ECO:0000313" key="2">
    <source>
        <dbReference type="EMBL" id="MDG0867621.1"/>
    </source>
</evidence>
<evidence type="ECO:0000313" key="4">
    <source>
        <dbReference type="Proteomes" id="UP001219901"/>
    </source>
</evidence>
<accession>A0AAJ6CVH7</accession>
<proteinExistence type="predicted"/>